<proteinExistence type="predicted"/>
<name>A0A5B7KFK9_PORTR</name>
<keyword evidence="2" id="KW-1185">Reference proteome</keyword>
<sequence>MANYDPSVRPARNSSQALSVVFGVSLHSIIDVVGAHGGHKRGAKGKVEMDTKEGKQYRIIDEVCRLKELCK</sequence>
<protein>
    <submittedName>
        <fullName evidence="1">Uncharacterized protein</fullName>
    </submittedName>
</protein>
<organism evidence="1 2">
    <name type="scientific">Portunus trituberculatus</name>
    <name type="common">Swimming crab</name>
    <name type="synonym">Neptunus trituberculatus</name>
    <dbReference type="NCBI Taxonomy" id="210409"/>
    <lineage>
        <taxon>Eukaryota</taxon>
        <taxon>Metazoa</taxon>
        <taxon>Ecdysozoa</taxon>
        <taxon>Arthropoda</taxon>
        <taxon>Crustacea</taxon>
        <taxon>Multicrustacea</taxon>
        <taxon>Malacostraca</taxon>
        <taxon>Eumalacostraca</taxon>
        <taxon>Eucarida</taxon>
        <taxon>Decapoda</taxon>
        <taxon>Pleocyemata</taxon>
        <taxon>Brachyura</taxon>
        <taxon>Eubrachyura</taxon>
        <taxon>Portunoidea</taxon>
        <taxon>Portunidae</taxon>
        <taxon>Portuninae</taxon>
        <taxon>Portunus</taxon>
    </lineage>
</organism>
<evidence type="ECO:0000313" key="1">
    <source>
        <dbReference type="EMBL" id="MPD03859.1"/>
    </source>
</evidence>
<reference evidence="1 2" key="1">
    <citation type="submission" date="2019-05" db="EMBL/GenBank/DDBJ databases">
        <title>Another draft genome of Portunus trituberculatus and its Hox gene families provides insights of decapod evolution.</title>
        <authorList>
            <person name="Jeong J.-H."/>
            <person name="Song I."/>
            <person name="Kim S."/>
            <person name="Choi T."/>
            <person name="Kim D."/>
            <person name="Ryu S."/>
            <person name="Kim W."/>
        </authorList>
    </citation>
    <scope>NUCLEOTIDE SEQUENCE [LARGE SCALE GENOMIC DNA]</scope>
    <source>
        <tissue evidence="1">Muscle</tissue>
    </source>
</reference>
<accession>A0A5B7KFK9</accession>
<dbReference type="Proteomes" id="UP000324222">
    <property type="component" value="Unassembled WGS sequence"/>
</dbReference>
<evidence type="ECO:0000313" key="2">
    <source>
        <dbReference type="Proteomes" id="UP000324222"/>
    </source>
</evidence>
<gene>
    <name evidence="1" type="ORF">E2C01_099514</name>
</gene>
<dbReference type="AlphaFoldDB" id="A0A5B7KFK9"/>
<comment type="caution">
    <text evidence="1">The sequence shown here is derived from an EMBL/GenBank/DDBJ whole genome shotgun (WGS) entry which is preliminary data.</text>
</comment>
<dbReference type="EMBL" id="VSRR010138278">
    <property type="protein sequence ID" value="MPD03859.1"/>
    <property type="molecule type" value="Genomic_DNA"/>
</dbReference>